<sequence length="246" mass="28068">MNITRASGSMVEVKRTMMDSFIDHILKDEYVASELTENRLFEVYNAVKHTDVEDEIWSKLSLSYGGSLPKPIVMDLIDRKIAIMALGHTRQEHQVMWRLAELVDEALLTLAIDMYTIECFGIDPMASLLNKFCGNRWMLETLIYKNPSSLEKRSLLESAIQQNSHSVELQRLMIVLDHAKLASRADLTNEQFYFLLETNEPKVWLSLSQNENTPEAILHILLGAANIKNAKQIRHAARASLAKPKE</sequence>
<dbReference type="EMBL" id="JACHXW010000015">
    <property type="protein sequence ID" value="MBB3154311.1"/>
    <property type="molecule type" value="Genomic_DNA"/>
</dbReference>
<dbReference type="Proteomes" id="UP000518605">
    <property type="component" value="Unassembled WGS sequence"/>
</dbReference>
<dbReference type="RefSeq" id="WP_183567514.1">
    <property type="nucleotide sequence ID" value="NZ_CBCSLB010000016.1"/>
</dbReference>
<comment type="caution">
    <text evidence="1">The sequence shown here is derived from an EMBL/GenBank/DDBJ whole genome shotgun (WGS) entry which is preliminary data.</text>
</comment>
<dbReference type="AlphaFoldDB" id="A0A7W5CAT7"/>
<evidence type="ECO:0000313" key="1">
    <source>
        <dbReference type="EMBL" id="MBB3154311.1"/>
    </source>
</evidence>
<gene>
    <name evidence="1" type="ORF">FHS16_004393</name>
</gene>
<proteinExistence type="predicted"/>
<protein>
    <submittedName>
        <fullName evidence="1">Uncharacterized protein</fullName>
    </submittedName>
</protein>
<keyword evidence="2" id="KW-1185">Reference proteome</keyword>
<reference evidence="1 2" key="1">
    <citation type="submission" date="2020-08" db="EMBL/GenBank/DDBJ databases">
        <title>Genomic Encyclopedia of Type Strains, Phase III (KMG-III): the genomes of soil and plant-associated and newly described type strains.</title>
        <authorList>
            <person name="Whitman W."/>
        </authorList>
    </citation>
    <scope>NUCLEOTIDE SEQUENCE [LARGE SCALE GENOMIC DNA]</scope>
    <source>
        <strain evidence="1 2">CECT 8234</strain>
    </source>
</reference>
<name>A0A7W5CAT7_9BACL</name>
<accession>A0A7W5CAT7</accession>
<evidence type="ECO:0000313" key="2">
    <source>
        <dbReference type="Proteomes" id="UP000518605"/>
    </source>
</evidence>
<organism evidence="1 2">
    <name type="scientific">Paenibacillus endophyticus</name>
    <dbReference type="NCBI Taxonomy" id="1294268"/>
    <lineage>
        <taxon>Bacteria</taxon>
        <taxon>Bacillati</taxon>
        <taxon>Bacillota</taxon>
        <taxon>Bacilli</taxon>
        <taxon>Bacillales</taxon>
        <taxon>Paenibacillaceae</taxon>
        <taxon>Paenibacillus</taxon>
    </lineage>
</organism>